<dbReference type="GO" id="GO:0005730">
    <property type="term" value="C:nucleolus"/>
    <property type="evidence" value="ECO:0007669"/>
    <property type="project" value="UniProtKB-SubCell"/>
</dbReference>
<sequence>MSEDVESKPCNFHEMELDDRILKAIAKLGWQTPTVIQEKCIPLLLEGKDVLVRARTGSGKTAAFLIPVIQKILNIKQAAEQQEIKALILAPSKELCNQICGVIKDLTIKCSREIRYVDISLQVDLSIQKPLLVEKPDIVVGTPGRTLQHLKSGNLNLKKSLELLVIDEADLVFSFGYESEMKELITYLPKIYQAILASATLSEDVKSLKNLVLHNPVTLKLEEPELAPASQLTHYHLNAEEMDKATILYALLKLHLIRGKTIIFVNSVDKCYKIKLYLEQFAIRTCVLNSELPATIRCHAVNQFNQGIYDIIVASDEKSLEEPSGEGGKDKPKKTKRRKDKESGVSRGIDFQHVANIINFDFPLDVQAYIHRAGRTARGNNQGSVLSFISMKEVSLRDKVEEKLKQGQEDISVFKSYQFKLEEVESFRYRAKDAWRAVTRIAVREARLKEIKLEIMNCQKLKSYFEDNPTDLEVLRHDKALHTVRIQQHLKDVPEYIVPQTLKSLADITRTRKRKREWRRNDGATSKFQMKKTNPLLSMQFEGFKKKKKRS</sequence>
<evidence type="ECO:0000256" key="7">
    <source>
        <dbReference type="ARBA" id="ARBA00022806"/>
    </source>
</evidence>
<dbReference type="SUPFAM" id="SSF52540">
    <property type="entry name" value="P-loop containing nucleoside triphosphate hydrolases"/>
    <property type="match status" value="2"/>
</dbReference>
<name>A0A9P0GAG4_9CUCU</name>
<dbReference type="AlphaFoldDB" id="A0A9P0GAG4"/>
<dbReference type="Pfam" id="PF00270">
    <property type="entry name" value="DEAD"/>
    <property type="match status" value="1"/>
</dbReference>
<comment type="catalytic activity">
    <reaction evidence="12">
        <text>ATP + H2O = ADP + phosphate + H(+)</text>
        <dbReference type="Rhea" id="RHEA:13065"/>
        <dbReference type="ChEBI" id="CHEBI:15377"/>
        <dbReference type="ChEBI" id="CHEBI:15378"/>
        <dbReference type="ChEBI" id="CHEBI:30616"/>
        <dbReference type="ChEBI" id="CHEBI:43474"/>
        <dbReference type="ChEBI" id="CHEBI:456216"/>
        <dbReference type="EC" id="3.6.4.13"/>
    </reaction>
</comment>
<dbReference type="FunFam" id="3.40.50.300:FF:001046">
    <property type="entry name" value="Probable ATP-dependent RNA helicase ddx56"/>
    <property type="match status" value="1"/>
</dbReference>
<dbReference type="GO" id="GO:0006364">
    <property type="term" value="P:rRNA processing"/>
    <property type="evidence" value="ECO:0007669"/>
    <property type="project" value="UniProtKB-KW"/>
</dbReference>
<dbReference type="Proteomes" id="UP001153636">
    <property type="component" value="Chromosome 13"/>
</dbReference>
<evidence type="ECO:0000259" key="17">
    <source>
        <dbReference type="PROSITE" id="PS51195"/>
    </source>
</evidence>
<feature type="domain" description="Helicase C-terminal" evidence="16">
    <location>
        <begin position="250"/>
        <end position="425"/>
    </location>
</feature>
<dbReference type="PANTHER" id="PTHR47959:SF21">
    <property type="entry name" value="DEAD-BOX HELICASE 56"/>
    <property type="match status" value="1"/>
</dbReference>
<evidence type="ECO:0000256" key="8">
    <source>
        <dbReference type="ARBA" id="ARBA00022840"/>
    </source>
</evidence>
<dbReference type="GO" id="GO:0003724">
    <property type="term" value="F:RNA helicase activity"/>
    <property type="evidence" value="ECO:0007669"/>
    <property type="project" value="UniProtKB-EC"/>
</dbReference>
<dbReference type="PROSITE" id="PS51194">
    <property type="entry name" value="HELICASE_CTER"/>
    <property type="match status" value="1"/>
</dbReference>
<evidence type="ECO:0000256" key="13">
    <source>
        <dbReference type="PROSITE-ProRule" id="PRU00552"/>
    </source>
</evidence>
<keyword evidence="5" id="KW-0547">Nucleotide-binding</keyword>
<feature type="short sequence motif" description="Q motif" evidence="13">
    <location>
        <begin position="10"/>
        <end position="38"/>
    </location>
</feature>
<keyword evidence="3" id="KW-0690">Ribosome biogenesis</keyword>
<evidence type="ECO:0000259" key="16">
    <source>
        <dbReference type="PROSITE" id="PS51194"/>
    </source>
</evidence>
<evidence type="ECO:0000256" key="6">
    <source>
        <dbReference type="ARBA" id="ARBA00022801"/>
    </source>
</evidence>
<evidence type="ECO:0000256" key="10">
    <source>
        <dbReference type="ARBA" id="ARBA00023242"/>
    </source>
</evidence>
<evidence type="ECO:0000256" key="2">
    <source>
        <dbReference type="ARBA" id="ARBA00012552"/>
    </source>
</evidence>
<evidence type="ECO:0000313" key="19">
    <source>
        <dbReference type="Proteomes" id="UP001153636"/>
    </source>
</evidence>
<proteinExistence type="inferred from homology"/>
<dbReference type="SMART" id="SM00490">
    <property type="entry name" value="HELICc"/>
    <property type="match status" value="1"/>
</dbReference>
<dbReference type="PANTHER" id="PTHR47959">
    <property type="entry name" value="ATP-DEPENDENT RNA HELICASE RHLE-RELATED"/>
    <property type="match status" value="1"/>
</dbReference>
<dbReference type="GO" id="GO:0016787">
    <property type="term" value="F:hydrolase activity"/>
    <property type="evidence" value="ECO:0007669"/>
    <property type="project" value="UniProtKB-KW"/>
</dbReference>
<dbReference type="InterPro" id="IPR011545">
    <property type="entry name" value="DEAD/DEAH_box_helicase_dom"/>
</dbReference>
<keyword evidence="9" id="KW-0694">RNA-binding</keyword>
<keyword evidence="7" id="KW-0347">Helicase</keyword>
<gene>
    <name evidence="18" type="ORF">PSYICH_LOCUS3855</name>
</gene>
<dbReference type="InterPro" id="IPR014001">
    <property type="entry name" value="Helicase_ATP-bd"/>
</dbReference>
<keyword evidence="4" id="KW-0698">rRNA processing</keyword>
<evidence type="ECO:0000256" key="14">
    <source>
        <dbReference type="SAM" id="MobiDB-lite"/>
    </source>
</evidence>
<dbReference type="SMART" id="SM00487">
    <property type="entry name" value="DEXDc"/>
    <property type="match status" value="1"/>
</dbReference>
<keyword evidence="6" id="KW-0378">Hydrolase</keyword>
<keyword evidence="10" id="KW-0539">Nucleus</keyword>
<protein>
    <recommendedName>
        <fullName evidence="2">RNA helicase</fullName>
        <ecNumber evidence="2">3.6.4.13</ecNumber>
    </recommendedName>
</protein>
<evidence type="ECO:0000256" key="9">
    <source>
        <dbReference type="ARBA" id="ARBA00022884"/>
    </source>
</evidence>
<dbReference type="EC" id="3.6.4.13" evidence="2"/>
<dbReference type="GO" id="GO:0003723">
    <property type="term" value="F:RNA binding"/>
    <property type="evidence" value="ECO:0007669"/>
    <property type="project" value="UniProtKB-KW"/>
</dbReference>
<accession>A0A9P0GAG4</accession>
<feature type="domain" description="Helicase ATP-binding" evidence="15">
    <location>
        <begin position="41"/>
        <end position="219"/>
    </location>
</feature>
<comment type="subcellular location">
    <subcellularLocation>
        <location evidence="1">Nucleus</location>
        <location evidence="1">Nucleolus</location>
    </subcellularLocation>
</comment>
<evidence type="ECO:0000256" key="4">
    <source>
        <dbReference type="ARBA" id="ARBA00022552"/>
    </source>
</evidence>
<dbReference type="CDD" id="cd18787">
    <property type="entry name" value="SF2_C_DEAD"/>
    <property type="match status" value="1"/>
</dbReference>
<comment type="similarity">
    <text evidence="11">Belongs to the DEAD box helicase family. DDX56/DBP9 subfamily.</text>
</comment>
<feature type="domain" description="DEAD-box RNA helicase Q" evidence="17">
    <location>
        <begin position="10"/>
        <end position="38"/>
    </location>
</feature>
<dbReference type="GO" id="GO:0005829">
    <property type="term" value="C:cytosol"/>
    <property type="evidence" value="ECO:0007669"/>
    <property type="project" value="TreeGrafter"/>
</dbReference>
<dbReference type="CDD" id="cd17961">
    <property type="entry name" value="DEADc_DDX56"/>
    <property type="match status" value="1"/>
</dbReference>
<evidence type="ECO:0000313" key="18">
    <source>
        <dbReference type="EMBL" id="CAH1102487.1"/>
    </source>
</evidence>
<feature type="region of interest" description="Disordered" evidence="14">
    <location>
        <begin position="320"/>
        <end position="344"/>
    </location>
</feature>
<evidence type="ECO:0000256" key="3">
    <source>
        <dbReference type="ARBA" id="ARBA00022517"/>
    </source>
</evidence>
<evidence type="ECO:0000256" key="1">
    <source>
        <dbReference type="ARBA" id="ARBA00004604"/>
    </source>
</evidence>
<evidence type="ECO:0000256" key="12">
    <source>
        <dbReference type="ARBA" id="ARBA00047984"/>
    </source>
</evidence>
<dbReference type="GO" id="GO:0005524">
    <property type="term" value="F:ATP binding"/>
    <property type="evidence" value="ECO:0007669"/>
    <property type="project" value="UniProtKB-KW"/>
</dbReference>
<dbReference type="InterPro" id="IPR001650">
    <property type="entry name" value="Helicase_C-like"/>
</dbReference>
<dbReference type="OrthoDB" id="1191041at2759"/>
<dbReference type="InterPro" id="IPR027417">
    <property type="entry name" value="P-loop_NTPase"/>
</dbReference>
<keyword evidence="8" id="KW-0067">ATP-binding</keyword>
<reference evidence="18" key="1">
    <citation type="submission" date="2022-01" db="EMBL/GenBank/DDBJ databases">
        <authorList>
            <person name="King R."/>
        </authorList>
    </citation>
    <scope>NUCLEOTIDE SEQUENCE</scope>
</reference>
<dbReference type="InterPro" id="IPR050079">
    <property type="entry name" value="DEAD_box_RNA_helicase"/>
</dbReference>
<evidence type="ECO:0000259" key="15">
    <source>
        <dbReference type="PROSITE" id="PS51192"/>
    </source>
</evidence>
<dbReference type="EMBL" id="OV651825">
    <property type="protein sequence ID" value="CAH1102487.1"/>
    <property type="molecule type" value="Genomic_DNA"/>
</dbReference>
<dbReference type="PROSITE" id="PS51195">
    <property type="entry name" value="Q_MOTIF"/>
    <property type="match status" value="1"/>
</dbReference>
<evidence type="ECO:0000256" key="11">
    <source>
        <dbReference type="ARBA" id="ARBA00038041"/>
    </source>
</evidence>
<dbReference type="PROSITE" id="PS51192">
    <property type="entry name" value="HELICASE_ATP_BIND_1"/>
    <property type="match status" value="1"/>
</dbReference>
<keyword evidence="19" id="KW-1185">Reference proteome</keyword>
<organism evidence="18 19">
    <name type="scientific">Psylliodes chrysocephalus</name>
    <dbReference type="NCBI Taxonomy" id="3402493"/>
    <lineage>
        <taxon>Eukaryota</taxon>
        <taxon>Metazoa</taxon>
        <taxon>Ecdysozoa</taxon>
        <taxon>Arthropoda</taxon>
        <taxon>Hexapoda</taxon>
        <taxon>Insecta</taxon>
        <taxon>Pterygota</taxon>
        <taxon>Neoptera</taxon>
        <taxon>Endopterygota</taxon>
        <taxon>Coleoptera</taxon>
        <taxon>Polyphaga</taxon>
        <taxon>Cucujiformia</taxon>
        <taxon>Chrysomeloidea</taxon>
        <taxon>Chrysomelidae</taxon>
        <taxon>Galerucinae</taxon>
        <taxon>Alticini</taxon>
        <taxon>Psylliodes</taxon>
    </lineage>
</organism>
<dbReference type="Gene3D" id="3.40.50.300">
    <property type="entry name" value="P-loop containing nucleotide triphosphate hydrolases"/>
    <property type="match status" value="2"/>
</dbReference>
<dbReference type="Pfam" id="PF00271">
    <property type="entry name" value="Helicase_C"/>
    <property type="match status" value="1"/>
</dbReference>
<dbReference type="InterPro" id="IPR014014">
    <property type="entry name" value="RNA_helicase_DEAD_Q_motif"/>
</dbReference>
<evidence type="ECO:0000256" key="5">
    <source>
        <dbReference type="ARBA" id="ARBA00022741"/>
    </source>
</evidence>